<comment type="caution">
    <text evidence="1">The sequence shown here is derived from an EMBL/GenBank/DDBJ whole genome shotgun (WGS) entry which is preliminary data.</text>
</comment>
<protein>
    <submittedName>
        <fullName evidence="1">Uncharacterized protein</fullName>
    </submittedName>
</protein>
<dbReference type="EMBL" id="BARS01053189">
    <property type="protein sequence ID" value="GAG49464.1"/>
    <property type="molecule type" value="Genomic_DNA"/>
</dbReference>
<name>X0Y0Z0_9ZZZZ</name>
<sequence length="102" mass="11556">AIKGDSSTVTDDFCSQSIQDAVDAEDGGEFFDILNASQKKGLSFKMDFECQGRDGMFDADEMFAVWEKQDVMDLMTRLEKLIKRRYPDSQKILELLSKSTTP</sequence>
<dbReference type="AlphaFoldDB" id="X0Y0Z0"/>
<organism evidence="1">
    <name type="scientific">marine sediment metagenome</name>
    <dbReference type="NCBI Taxonomy" id="412755"/>
    <lineage>
        <taxon>unclassified sequences</taxon>
        <taxon>metagenomes</taxon>
        <taxon>ecological metagenomes</taxon>
    </lineage>
</organism>
<proteinExistence type="predicted"/>
<evidence type="ECO:0000313" key="1">
    <source>
        <dbReference type="EMBL" id="GAG49464.1"/>
    </source>
</evidence>
<reference evidence="1" key="1">
    <citation type="journal article" date="2014" name="Front. Microbiol.">
        <title>High frequency of phylogenetically diverse reductive dehalogenase-homologous genes in deep subseafloor sedimentary metagenomes.</title>
        <authorList>
            <person name="Kawai M."/>
            <person name="Futagami T."/>
            <person name="Toyoda A."/>
            <person name="Takaki Y."/>
            <person name="Nishi S."/>
            <person name="Hori S."/>
            <person name="Arai W."/>
            <person name="Tsubouchi T."/>
            <person name="Morono Y."/>
            <person name="Uchiyama I."/>
            <person name="Ito T."/>
            <person name="Fujiyama A."/>
            <person name="Inagaki F."/>
            <person name="Takami H."/>
        </authorList>
    </citation>
    <scope>NUCLEOTIDE SEQUENCE</scope>
    <source>
        <strain evidence="1">Expedition CK06-06</strain>
    </source>
</reference>
<accession>X0Y0Z0</accession>
<feature type="non-terminal residue" evidence="1">
    <location>
        <position position="1"/>
    </location>
</feature>
<gene>
    <name evidence="1" type="ORF">S01H1_78963</name>
</gene>